<dbReference type="EMBL" id="MVIJ01000075">
    <property type="protein sequence ID" value="ORB68106.1"/>
    <property type="molecule type" value="Genomic_DNA"/>
</dbReference>
<dbReference type="OrthoDB" id="5193402at2"/>
<organism evidence="1 2">
    <name type="scientific">Mycobacterium scrofulaceum</name>
    <dbReference type="NCBI Taxonomy" id="1783"/>
    <lineage>
        <taxon>Bacteria</taxon>
        <taxon>Bacillati</taxon>
        <taxon>Actinomycetota</taxon>
        <taxon>Actinomycetes</taxon>
        <taxon>Mycobacteriales</taxon>
        <taxon>Mycobacteriaceae</taxon>
        <taxon>Mycobacterium</taxon>
    </lineage>
</organism>
<protein>
    <submittedName>
        <fullName evidence="1">Uncharacterized protein</fullName>
    </submittedName>
</protein>
<sequence>MTRKKTTVYIDEALLRAAKVAAARSGKREYEVFEDALKRHLGFAGTVERIWAGISPEDAPGEEDAARLATEELAAVRAERSPRRAG</sequence>
<dbReference type="Proteomes" id="UP000192601">
    <property type="component" value="Unassembled WGS sequence"/>
</dbReference>
<dbReference type="AlphaFoldDB" id="A0A1X0K0S2"/>
<gene>
    <name evidence="1" type="ORF">BST44_27070</name>
</gene>
<evidence type="ECO:0000313" key="1">
    <source>
        <dbReference type="EMBL" id="ORB68106.1"/>
    </source>
</evidence>
<comment type="caution">
    <text evidence="1">The sequence shown here is derived from an EMBL/GenBank/DDBJ whole genome shotgun (WGS) entry which is preliminary data.</text>
</comment>
<accession>A0A1X0K0S2</accession>
<reference evidence="1 2" key="1">
    <citation type="submission" date="2017-02" db="EMBL/GenBank/DDBJ databases">
        <title>The new phylogeny of genus Mycobacterium.</title>
        <authorList>
            <person name="Tortoli E."/>
            <person name="Trovato A."/>
            <person name="Cirillo D.M."/>
        </authorList>
    </citation>
    <scope>NUCLEOTIDE SEQUENCE [LARGE SCALE GENOMIC DNA]</scope>
    <source>
        <strain evidence="1 2">DSM 43992</strain>
    </source>
</reference>
<dbReference type="RefSeq" id="WP_007172478.1">
    <property type="nucleotide sequence ID" value="NZ_MVIJ01000075.1"/>
</dbReference>
<proteinExistence type="predicted"/>
<keyword evidence="2" id="KW-1185">Reference proteome</keyword>
<name>A0A1X0K0S2_MYCSC</name>
<dbReference type="STRING" id="1783.BST44_27070"/>
<evidence type="ECO:0000313" key="2">
    <source>
        <dbReference type="Proteomes" id="UP000192601"/>
    </source>
</evidence>